<accession>A0A3N2PU70</accession>
<proteinExistence type="inferred from homology"/>
<evidence type="ECO:0000313" key="12">
    <source>
        <dbReference type="EMBL" id="ROT38057.1"/>
    </source>
</evidence>
<keyword evidence="5 11" id="KW-0732">Signal</keyword>
<keyword evidence="4 11" id="KW-0858">Xylan degradation</keyword>
<keyword evidence="13" id="KW-1185">Reference proteome</keyword>
<dbReference type="PANTHER" id="PTHR38050:SF1">
    <property type="entry name" value="FERULOYL ESTERASE C"/>
    <property type="match status" value="1"/>
</dbReference>
<dbReference type="EMBL" id="ML119056">
    <property type="protein sequence ID" value="ROT38057.1"/>
    <property type="molecule type" value="Genomic_DNA"/>
</dbReference>
<evidence type="ECO:0000256" key="1">
    <source>
        <dbReference type="ARBA" id="ARBA00004613"/>
    </source>
</evidence>
<keyword evidence="7 11" id="KW-0119">Carbohydrate metabolism</keyword>
<keyword evidence="6 11" id="KW-0378">Hydrolase</keyword>
<feature type="signal peptide" evidence="11">
    <location>
        <begin position="1"/>
        <end position="23"/>
    </location>
</feature>
<comment type="function">
    <text evidence="9 11">Involved in degradation of plant cell walls. Hydrolyzes the feruloyl-arabinose ester bond in arabinoxylans, and the feruloyl-galactose ester bond in pectin. Active against paranitrophenyl-acetate, methyl ferulate and wheat arabinoxylan.</text>
</comment>
<evidence type="ECO:0000256" key="2">
    <source>
        <dbReference type="ARBA" id="ARBA00010278"/>
    </source>
</evidence>
<evidence type="ECO:0000256" key="8">
    <source>
        <dbReference type="ARBA" id="ARBA00023326"/>
    </source>
</evidence>
<dbReference type="GO" id="GO:0005576">
    <property type="term" value="C:extracellular region"/>
    <property type="evidence" value="ECO:0007669"/>
    <property type="project" value="UniProtKB-SubCell"/>
</dbReference>
<dbReference type="PANTHER" id="PTHR38050">
    <property type="match status" value="1"/>
</dbReference>
<keyword evidence="8 11" id="KW-0624">Polysaccharide degradation</keyword>
<dbReference type="ESTHER" id="9pezi-a0a3n2pu70">
    <property type="family name" value="FaeC"/>
</dbReference>
<evidence type="ECO:0000256" key="3">
    <source>
        <dbReference type="ARBA" id="ARBA00022525"/>
    </source>
</evidence>
<evidence type="ECO:0000256" key="4">
    <source>
        <dbReference type="ARBA" id="ARBA00022651"/>
    </source>
</evidence>
<feature type="chain" id="PRO_5027141364" description="Feruloyl esterase C" evidence="11">
    <location>
        <begin position="24"/>
        <end position="271"/>
    </location>
</feature>
<evidence type="ECO:0000256" key="5">
    <source>
        <dbReference type="ARBA" id="ARBA00022729"/>
    </source>
</evidence>
<dbReference type="AlphaFoldDB" id="A0A3N2PU70"/>
<dbReference type="SUPFAM" id="SSF53474">
    <property type="entry name" value="alpha/beta-Hydrolases"/>
    <property type="match status" value="1"/>
</dbReference>
<dbReference type="Gene3D" id="3.40.50.1820">
    <property type="entry name" value="alpha/beta hydrolase"/>
    <property type="match status" value="1"/>
</dbReference>
<dbReference type="GO" id="GO:0030600">
    <property type="term" value="F:feruloyl esterase activity"/>
    <property type="evidence" value="ECO:0007669"/>
    <property type="project" value="UniProtKB-UniRule"/>
</dbReference>
<evidence type="ECO:0000313" key="13">
    <source>
        <dbReference type="Proteomes" id="UP000272025"/>
    </source>
</evidence>
<organism evidence="12 13">
    <name type="scientific">Sodiomyces alkalinus (strain CBS 110278 / VKM F-3762 / F11)</name>
    <name type="common">Alkaliphilic filamentous fungus</name>
    <dbReference type="NCBI Taxonomy" id="1314773"/>
    <lineage>
        <taxon>Eukaryota</taxon>
        <taxon>Fungi</taxon>
        <taxon>Dikarya</taxon>
        <taxon>Ascomycota</taxon>
        <taxon>Pezizomycotina</taxon>
        <taxon>Sordariomycetes</taxon>
        <taxon>Hypocreomycetidae</taxon>
        <taxon>Glomerellales</taxon>
        <taxon>Plectosphaerellaceae</taxon>
        <taxon>Sodiomyces</taxon>
    </lineage>
</organism>
<keyword evidence="3 11" id="KW-0964">Secreted</keyword>
<gene>
    <name evidence="12" type="ORF">SODALDRAFT_340333</name>
</gene>
<reference evidence="12 13" key="1">
    <citation type="journal article" date="2018" name="Mol. Ecol.">
        <title>The obligate alkalophilic soda-lake fungus Sodiomyces alkalinus has shifted to a protein diet.</title>
        <authorList>
            <person name="Grum-Grzhimaylo A.A."/>
            <person name="Falkoski D.L."/>
            <person name="van den Heuvel J."/>
            <person name="Valero-Jimenez C.A."/>
            <person name="Min B."/>
            <person name="Choi I.G."/>
            <person name="Lipzen A."/>
            <person name="Daum C.G."/>
            <person name="Aanen D.K."/>
            <person name="Tsang A."/>
            <person name="Henrissat B."/>
            <person name="Bilanenko E.N."/>
            <person name="de Vries R.P."/>
            <person name="van Kan J.A.L."/>
            <person name="Grigoriev I.V."/>
            <person name="Debets A.J.M."/>
        </authorList>
    </citation>
    <scope>NUCLEOTIDE SEQUENCE [LARGE SCALE GENOMIC DNA]</scope>
    <source>
        <strain evidence="12 13">F11</strain>
    </source>
</reference>
<dbReference type="STRING" id="1314773.A0A3N2PU70"/>
<comment type="catalytic activity">
    <reaction evidence="10 11">
        <text>feruloyl-polysaccharide + H2O = ferulate + polysaccharide.</text>
        <dbReference type="EC" id="3.1.1.73"/>
    </reaction>
</comment>
<dbReference type="RefSeq" id="XP_028465863.1">
    <property type="nucleotide sequence ID" value="XM_028612939.1"/>
</dbReference>
<dbReference type="InterPro" id="IPR029058">
    <property type="entry name" value="AB_hydrolase_fold"/>
</dbReference>
<dbReference type="OrthoDB" id="424610at2759"/>
<sequence length="271" mass="28385">MAIISFPSAALVLGAALLPAVLAQSPGCGSNPTLNSGVHNINGRDYTLHIPQNYDNNNPHRLIFGFHWLGGSMDDVVYGNSIQPWYGLEPRSQGSAIFVAPQGRNAGWANEGGQDIDFVEAIIEAVENDLCIDQDARFATGFSFGGAMSYSLACSRASSFRAIAAIGAGPVSGCDGGNDPMAFLGIHGVSDDVFPIDIGIGLAQTFIQNNGCQWADIPQPPPGSGQSIRTDFQGCSRPVSFIAYDGGHNGAPFGPESSLAPDATWDFFVSA</sequence>
<comment type="subcellular location">
    <subcellularLocation>
        <location evidence="1 11">Secreted</location>
    </subcellularLocation>
</comment>
<evidence type="ECO:0000256" key="10">
    <source>
        <dbReference type="ARBA" id="ARBA00034075"/>
    </source>
</evidence>
<dbReference type="InterPro" id="IPR043595">
    <property type="entry name" value="FaeB/C/D"/>
</dbReference>
<dbReference type="Proteomes" id="UP000272025">
    <property type="component" value="Unassembled WGS sequence"/>
</dbReference>
<name>A0A3N2PU70_SODAK</name>
<comment type="similarity">
    <text evidence="2 11">Belongs to the faeC family.</text>
</comment>
<evidence type="ECO:0000256" key="7">
    <source>
        <dbReference type="ARBA" id="ARBA00023277"/>
    </source>
</evidence>
<evidence type="ECO:0000256" key="6">
    <source>
        <dbReference type="ARBA" id="ARBA00022801"/>
    </source>
</evidence>
<dbReference type="GeneID" id="39581417"/>
<dbReference type="GO" id="GO:0045493">
    <property type="term" value="P:xylan catabolic process"/>
    <property type="evidence" value="ECO:0007669"/>
    <property type="project" value="UniProtKB-UniRule"/>
</dbReference>
<protein>
    <recommendedName>
        <fullName evidence="11">Feruloyl esterase C</fullName>
        <ecNumber evidence="11">3.1.1.73</ecNumber>
    </recommendedName>
    <alternativeName>
        <fullName evidence="11">Ferulic acid esterase C</fullName>
    </alternativeName>
</protein>
<evidence type="ECO:0000256" key="9">
    <source>
        <dbReference type="ARBA" id="ARBA00025250"/>
    </source>
</evidence>
<dbReference type="EC" id="3.1.1.73" evidence="11"/>
<evidence type="ECO:0000256" key="11">
    <source>
        <dbReference type="RuleBase" id="RU367094"/>
    </source>
</evidence>